<feature type="compositionally biased region" description="Polar residues" evidence="1">
    <location>
        <begin position="48"/>
        <end position="70"/>
    </location>
</feature>
<dbReference type="AlphaFoldDB" id="A0A4U0X7V3"/>
<evidence type="ECO:0000313" key="3">
    <source>
        <dbReference type="Proteomes" id="UP000308768"/>
    </source>
</evidence>
<sequence>MRERPGRGKQAQLQKATYESRENEENIFEDAGLTVELRGVLPSRPRQHQSTVDRGVPQTSESGQANTHQSLPPPKMPLPSTLDQSVYPSWNLDCSGNMTGGGDSGFFHHQYDADNSSMFESDFDQNAAVDQQSNTQHHVLSNGNEVEYIEDISAFFQRPTVHRHRSHNRFEVQYIEDISKIGPPSQNLLEIHNSVAQDVDEGPSIDETARNVALLEGNSPVPGLNPVRRHHEQTQDVHTCSDPPSSAPPVGIPPSPPTPSRRTCLSPTASETMMDTPLQNSAMVPYDVVLTSPADSSHHAHMYADTAIDQIRNEAVADLMQAQIRQNYEEFAAIKSRSDVWDGPSQEAAFVLSNANSDSGTDMDITDGSLEHSTEVQMGQKRPRVSSGESSSGRSASRARQDAASGVISGMMWFGFD</sequence>
<evidence type="ECO:0000256" key="1">
    <source>
        <dbReference type="SAM" id="MobiDB-lite"/>
    </source>
</evidence>
<comment type="caution">
    <text evidence="2">The sequence shown here is derived from an EMBL/GenBank/DDBJ whole genome shotgun (WGS) entry which is preliminary data.</text>
</comment>
<dbReference type="Proteomes" id="UP000308768">
    <property type="component" value="Unassembled WGS sequence"/>
</dbReference>
<keyword evidence="3" id="KW-1185">Reference proteome</keyword>
<feature type="compositionally biased region" description="Low complexity" evidence="1">
    <location>
        <begin position="386"/>
        <end position="403"/>
    </location>
</feature>
<accession>A0A4U0X7V3</accession>
<feature type="region of interest" description="Disordered" evidence="1">
    <location>
        <begin position="372"/>
        <end position="403"/>
    </location>
</feature>
<feature type="region of interest" description="Disordered" evidence="1">
    <location>
        <begin position="39"/>
        <end position="84"/>
    </location>
</feature>
<feature type="region of interest" description="Disordered" evidence="1">
    <location>
        <begin position="217"/>
        <end position="266"/>
    </location>
</feature>
<feature type="region of interest" description="Disordered" evidence="1">
    <location>
        <begin position="1"/>
        <end position="25"/>
    </location>
</feature>
<organism evidence="2 3">
    <name type="scientific">Cryomyces minteri</name>
    <dbReference type="NCBI Taxonomy" id="331657"/>
    <lineage>
        <taxon>Eukaryota</taxon>
        <taxon>Fungi</taxon>
        <taxon>Dikarya</taxon>
        <taxon>Ascomycota</taxon>
        <taxon>Pezizomycotina</taxon>
        <taxon>Dothideomycetes</taxon>
        <taxon>Dothideomycetes incertae sedis</taxon>
        <taxon>Cryomyces</taxon>
    </lineage>
</organism>
<evidence type="ECO:0000313" key="2">
    <source>
        <dbReference type="EMBL" id="TKA72624.1"/>
    </source>
</evidence>
<reference evidence="2 3" key="1">
    <citation type="submission" date="2017-03" db="EMBL/GenBank/DDBJ databases">
        <title>Genomes of endolithic fungi from Antarctica.</title>
        <authorList>
            <person name="Coleine C."/>
            <person name="Masonjones S."/>
            <person name="Stajich J.E."/>
        </authorList>
    </citation>
    <scope>NUCLEOTIDE SEQUENCE [LARGE SCALE GENOMIC DNA]</scope>
    <source>
        <strain evidence="2 3">CCFEE 5187</strain>
    </source>
</reference>
<dbReference type="EMBL" id="NAJN01000486">
    <property type="protein sequence ID" value="TKA72624.1"/>
    <property type="molecule type" value="Genomic_DNA"/>
</dbReference>
<name>A0A4U0X7V3_9PEZI</name>
<protein>
    <submittedName>
        <fullName evidence="2">Uncharacterized protein</fullName>
    </submittedName>
</protein>
<feature type="compositionally biased region" description="Pro residues" evidence="1">
    <location>
        <begin position="245"/>
        <end position="259"/>
    </location>
</feature>
<proteinExistence type="predicted"/>
<gene>
    <name evidence="2" type="ORF">B0A49_02673</name>
</gene>